<feature type="region of interest" description="Disordered" evidence="1">
    <location>
        <begin position="1"/>
        <end position="35"/>
    </location>
</feature>
<protein>
    <submittedName>
        <fullName evidence="2">Uncharacterized protein</fullName>
    </submittedName>
</protein>
<dbReference type="AlphaFoldDB" id="A0AAU9IC49"/>
<organism evidence="2 3">
    <name type="scientific">Blepharisma stoltei</name>
    <dbReference type="NCBI Taxonomy" id="1481888"/>
    <lineage>
        <taxon>Eukaryota</taxon>
        <taxon>Sar</taxon>
        <taxon>Alveolata</taxon>
        <taxon>Ciliophora</taxon>
        <taxon>Postciliodesmatophora</taxon>
        <taxon>Heterotrichea</taxon>
        <taxon>Heterotrichida</taxon>
        <taxon>Blepharismidae</taxon>
        <taxon>Blepharisma</taxon>
    </lineage>
</organism>
<evidence type="ECO:0000256" key="1">
    <source>
        <dbReference type="SAM" id="MobiDB-lite"/>
    </source>
</evidence>
<evidence type="ECO:0000313" key="2">
    <source>
        <dbReference type="EMBL" id="CAG9312016.1"/>
    </source>
</evidence>
<evidence type="ECO:0000313" key="3">
    <source>
        <dbReference type="Proteomes" id="UP001162131"/>
    </source>
</evidence>
<keyword evidence="3" id="KW-1185">Reference proteome</keyword>
<dbReference type="Proteomes" id="UP001162131">
    <property type="component" value="Unassembled WGS sequence"/>
</dbReference>
<sequence>MLERHGHLPGYTGHIPKNQQIEEPPQPQPRRPQLPNYMGFIPGAKSENLFGKTYGKITEMSALGTYNKGRDIPVEDKFKTITQENYVNQLRVYVPFLHPKEYPLPPEDPINQIPYETLSKFYGVKPTGNLDDMGRSISNYYERDEGEVEETNKQDVFAATRNFFGDEERYDGPAELKLSYEEARKIASGQKNDKA</sequence>
<gene>
    <name evidence="2" type="ORF">BSTOLATCC_MIC5274</name>
</gene>
<reference evidence="2" key="1">
    <citation type="submission" date="2021-09" db="EMBL/GenBank/DDBJ databases">
        <authorList>
            <consortium name="AG Swart"/>
            <person name="Singh M."/>
            <person name="Singh A."/>
            <person name="Seah K."/>
            <person name="Emmerich C."/>
        </authorList>
    </citation>
    <scope>NUCLEOTIDE SEQUENCE</scope>
    <source>
        <strain evidence="2">ATCC30299</strain>
    </source>
</reference>
<comment type="caution">
    <text evidence="2">The sequence shown here is derived from an EMBL/GenBank/DDBJ whole genome shotgun (WGS) entry which is preliminary data.</text>
</comment>
<accession>A0AAU9IC49</accession>
<dbReference type="EMBL" id="CAJZBQ010000005">
    <property type="protein sequence ID" value="CAG9312016.1"/>
    <property type="molecule type" value="Genomic_DNA"/>
</dbReference>
<proteinExistence type="predicted"/>
<name>A0AAU9IC49_9CILI</name>